<sequence length="396" mass="42081">MSEQKSHIMPTYNRADLRFVRGEGAWLETETGEKYLDFGSGVAVNTLGHAHPKLVAALGAQSEKLWHVSNLYQIPEQEKLADMLCANSFADLVFFGNSGAEAAEGMIKVMRKYHAENAAPERVTLISFKGAFHGRTLAALAAAGNPDYLEGFGPAPQGFVQCQELDVEAVEAMIDETTAGILIEPVQGEGGVRDVGTAFLRALRELCDKHGILLGFDEVQCGIGRTGKLFAHEYAAVEPDVMAIAKGIGGGFPLGAVLTTETVGRVLQPGTHGSTYGGNPLACAVGAAVLDEVLSDGFLDRVQQTATYFRQHLARLLDENSDIFEDLRGSGLMVGLKCKPANSDVVAALRDEKVLTIGAGENVLRIVPPLNVTQAEVDIAVAAIETACTKLRGSTA</sequence>
<dbReference type="SUPFAM" id="SSF53383">
    <property type="entry name" value="PLP-dependent transferases"/>
    <property type="match status" value="1"/>
</dbReference>
<keyword evidence="1 3" id="KW-0032">Aminotransferase</keyword>
<dbReference type="GO" id="GO:0042802">
    <property type="term" value="F:identical protein binding"/>
    <property type="evidence" value="ECO:0007669"/>
    <property type="project" value="TreeGrafter"/>
</dbReference>
<dbReference type="GO" id="GO:0006526">
    <property type="term" value="P:L-arginine biosynthetic process"/>
    <property type="evidence" value="ECO:0007669"/>
    <property type="project" value="UniProtKB-UniRule"/>
</dbReference>
<dbReference type="EMBL" id="JADHOK010000022">
    <property type="protein sequence ID" value="MBL6761609.1"/>
    <property type="molecule type" value="Genomic_DNA"/>
</dbReference>
<dbReference type="InterPro" id="IPR004636">
    <property type="entry name" value="AcOrn/SuccOrn_fam"/>
</dbReference>
<feature type="binding site" evidence="3">
    <location>
        <position position="274"/>
    </location>
    <ligand>
        <name>N(2)-acetyl-L-ornithine</name>
        <dbReference type="ChEBI" id="CHEBI:57805"/>
    </ligand>
</feature>
<keyword evidence="3" id="KW-0055">Arginine biosynthesis</keyword>
<reference evidence="4" key="1">
    <citation type="submission" date="2020-10" db="EMBL/GenBank/DDBJ databases">
        <title>Microbiome of the Black Sea water column analyzed by genome centric metagenomics.</title>
        <authorList>
            <person name="Cabello-Yeves P.J."/>
            <person name="Callieri C."/>
            <person name="Picazo A."/>
            <person name="Mehrshad M."/>
            <person name="Haro-Moreno J.M."/>
            <person name="Roda-Garcia J."/>
            <person name="Dzembekova N."/>
            <person name="Slabakova V."/>
            <person name="Slabakova N."/>
            <person name="Moncheva S."/>
            <person name="Rodriguez-Valera F."/>
        </authorList>
    </citation>
    <scope>NUCLEOTIDE SEQUENCE</scope>
    <source>
        <strain evidence="4">BS307-5m-G5</strain>
    </source>
</reference>
<accession>A0A937L3I9</accession>
<keyword evidence="3" id="KW-0963">Cytoplasm</keyword>
<dbReference type="AlphaFoldDB" id="A0A937L3I9"/>
<comment type="catalytic activity">
    <reaction evidence="3">
        <text>N(2)-acetyl-L-ornithine + 2-oxoglutarate = N-acetyl-L-glutamate 5-semialdehyde + L-glutamate</text>
        <dbReference type="Rhea" id="RHEA:18049"/>
        <dbReference type="ChEBI" id="CHEBI:16810"/>
        <dbReference type="ChEBI" id="CHEBI:29123"/>
        <dbReference type="ChEBI" id="CHEBI:29985"/>
        <dbReference type="ChEBI" id="CHEBI:57805"/>
        <dbReference type="EC" id="2.6.1.11"/>
    </reaction>
</comment>
<dbReference type="FunFam" id="3.40.640.10:FF:000004">
    <property type="entry name" value="Acetylornithine aminotransferase"/>
    <property type="match status" value="1"/>
</dbReference>
<feature type="binding site" evidence="3">
    <location>
        <begin position="99"/>
        <end position="100"/>
    </location>
    <ligand>
        <name>pyridoxal 5'-phosphate</name>
        <dbReference type="ChEBI" id="CHEBI:597326"/>
    </ligand>
</feature>
<dbReference type="PANTHER" id="PTHR11986">
    <property type="entry name" value="AMINOTRANSFERASE CLASS III"/>
    <property type="match status" value="1"/>
</dbReference>
<keyword evidence="3" id="KW-0028">Amino-acid biosynthesis</keyword>
<name>A0A937L3I9_9PROT</name>
<dbReference type="PIRSF" id="PIRSF000521">
    <property type="entry name" value="Transaminase_4ab_Lys_Orn"/>
    <property type="match status" value="1"/>
</dbReference>
<comment type="subcellular location">
    <subcellularLocation>
        <location evidence="3">Cytoplasm</location>
    </subcellularLocation>
</comment>
<dbReference type="InterPro" id="IPR050103">
    <property type="entry name" value="Class-III_PLP-dep_AT"/>
</dbReference>
<dbReference type="GO" id="GO:0005737">
    <property type="term" value="C:cytoplasm"/>
    <property type="evidence" value="ECO:0007669"/>
    <property type="project" value="UniProtKB-SubCell"/>
</dbReference>
<feature type="modified residue" description="N6-(pyridoxal phosphate)lysine" evidence="3">
    <location>
        <position position="246"/>
    </location>
</feature>
<dbReference type="InterPro" id="IPR015422">
    <property type="entry name" value="PyrdxlP-dep_Trfase_small"/>
</dbReference>
<gene>
    <name evidence="3" type="primary">argD</name>
    <name evidence="4" type="ORF">ISQ19_02815</name>
</gene>
<dbReference type="PANTHER" id="PTHR11986:SF113">
    <property type="entry name" value="SUCCINYLORNITHINE TRANSAMINASE"/>
    <property type="match status" value="1"/>
</dbReference>
<dbReference type="CDD" id="cd00610">
    <property type="entry name" value="OAT_like"/>
    <property type="match status" value="1"/>
</dbReference>
<dbReference type="EC" id="2.6.1.11" evidence="3"/>
<dbReference type="Gene3D" id="3.90.1150.10">
    <property type="entry name" value="Aspartate Aminotransferase, domain 1"/>
    <property type="match status" value="1"/>
</dbReference>
<comment type="pathway">
    <text evidence="3">Amino-acid biosynthesis; L-arginine biosynthesis; N(2)-acetyl-L-ornithine from L-glutamate: step 4/4.</text>
</comment>
<dbReference type="InterPro" id="IPR015421">
    <property type="entry name" value="PyrdxlP-dep_Trfase_major"/>
</dbReference>
<feature type="binding site" evidence="3">
    <location>
        <begin position="217"/>
        <end position="220"/>
    </location>
    <ligand>
        <name>pyridoxal 5'-phosphate</name>
        <dbReference type="ChEBI" id="CHEBI:597326"/>
    </ligand>
</feature>
<comment type="cofactor">
    <cofactor evidence="3">
        <name>pyridoxal 5'-phosphate</name>
        <dbReference type="ChEBI" id="CHEBI:597326"/>
    </cofactor>
    <text evidence="3">Binds 1 pyridoxal phosphate per subunit.</text>
</comment>
<comment type="caution">
    <text evidence="4">The sequence shown here is derived from an EMBL/GenBank/DDBJ whole genome shotgun (WGS) entry which is preliminary data.</text>
</comment>
<organism evidence="4 5">
    <name type="scientific">PS1 clade bacterium</name>
    <dbReference type="NCBI Taxonomy" id="2175152"/>
    <lineage>
        <taxon>Bacteria</taxon>
        <taxon>Pseudomonadati</taxon>
        <taxon>Pseudomonadota</taxon>
        <taxon>Alphaproteobacteria</taxon>
        <taxon>PS1 clade</taxon>
    </lineage>
</organism>
<dbReference type="Proteomes" id="UP000785783">
    <property type="component" value="Unassembled WGS sequence"/>
</dbReference>
<keyword evidence="3" id="KW-0808">Transferase</keyword>
<protein>
    <recommendedName>
        <fullName evidence="3">Acetylornithine aminotransferase</fullName>
        <shortName evidence="3">ACOAT</shortName>
        <ecNumber evidence="3">2.6.1.11</ecNumber>
    </recommendedName>
</protein>
<evidence type="ECO:0000256" key="1">
    <source>
        <dbReference type="ARBA" id="ARBA00022576"/>
    </source>
</evidence>
<dbReference type="InterPro" id="IPR015424">
    <property type="entry name" value="PyrdxlP-dep_Trfase"/>
</dbReference>
<comment type="similarity">
    <text evidence="3">Belongs to the class-III pyridoxal-phosphate-dependent aminotransferase family. ArgD subfamily.</text>
</comment>
<dbReference type="NCBIfam" id="TIGR00707">
    <property type="entry name" value="argD"/>
    <property type="match status" value="1"/>
</dbReference>
<feature type="binding site" evidence="3">
    <location>
        <position position="135"/>
    </location>
    <ligand>
        <name>N(2)-acetyl-L-ornithine</name>
        <dbReference type="ChEBI" id="CHEBI:57805"/>
    </ligand>
</feature>
<feature type="binding site" evidence="3">
    <location>
        <position position="275"/>
    </location>
    <ligand>
        <name>pyridoxal 5'-phosphate</name>
        <dbReference type="ChEBI" id="CHEBI:597326"/>
    </ligand>
</feature>
<dbReference type="NCBIfam" id="NF002325">
    <property type="entry name" value="PRK01278.1"/>
    <property type="match status" value="1"/>
</dbReference>
<dbReference type="HAMAP" id="MF_01107">
    <property type="entry name" value="ArgD_aminotrans_3"/>
    <property type="match status" value="1"/>
</dbReference>
<evidence type="ECO:0000256" key="2">
    <source>
        <dbReference type="ARBA" id="ARBA00022898"/>
    </source>
</evidence>
<dbReference type="GO" id="GO:0030170">
    <property type="term" value="F:pyridoxal phosphate binding"/>
    <property type="evidence" value="ECO:0007669"/>
    <property type="project" value="InterPro"/>
</dbReference>
<keyword evidence="2 3" id="KW-0663">Pyridoxal phosphate</keyword>
<evidence type="ECO:0000313" key="5">
    <source>
        <dbReference type="Proteomes" id="UP000785783"/>
    </source>
</evidence>
<proteinExistence type="inferred from homology"/>
<dbReference type="InterPro" id="IPR005814">
    <property type="entry name" value="Aminotrans_3"/>
</dbReference>
<feature type="binding site" evidence="3">
    <location>
        <position position="132"/>
    </location>
    <ligand>
        <name>pyridoxal 5'-phosphate</name>
        <dbReference type="ChEBI" id="CHEBI:597326"/>
    </ligand>
</feature>
<dbReference type="Pfam" id="PF00202">
    <property type="entry name" value="Aminotran_3"/>
    <property type="match status" value="1"/>
</dbReference>
<dbReference type="Gene3D" id="3.40.640.10">
    <property type="entry name" value="Type I PLP-dependent aspartate aminotransferase-like (Major domain)"/>
    <property type="match status" value="1"/>
</dbReference>
<comment type="miscellaneous">
    <text evidence="3">May also have succinyldiaminopimelate aminotransferase activity, thus carrying out the corresponding step in lysine biosynthesis.</text>
</comment>
<dbReference type="GO" id="GO:0003992">
    <property type="term" value="F:N2-acetyl-L-ornithine:2-oxoglutarate 5-aminotransferase activity"/>
    <property type="evidence" value="ECO:0007669"/>
    <property type="project" value="UniProtKB-UniRule"/>
</dbReference>
<comment type="subunit">
    <text evidence="3">Homodimer.</text>
</comment>
<evidence type="ECO:0000313" key="4">
    <source>
        <dbReference type="EMBL" id="MBL6761609.1"/>
    </source>
</evidence>
<evidence type="ECO:0000256" key="3">
    <source>
        <dbReference type="HAMAP-Rule" id="MF_01107"/>
    </source>
</evidence>